<keyword evidence="9" id="KW-1185">Reference proteome</keyword>
<name>A0ABW4NQ93_9LACT</name>
<evidence type="ECO:0000256" key="2">
    <source>
        <dbReference type="ARBA" id="ARBA00022475"/>
    </source>
</evidence>
<evidence type="ECO:0000256" key="5">
    <source>
        <dbReference type="ARBA" id="ARBA00023136"/>
    </source>
</evidence>
<dbReference type="RefSeq" id="WP_058920078.1">
    <property type="nucleotide sequence ID" value="NZ_JBHSQC010000006.1"/>
</dbReference>
<evidence type="ECO:0000313" key="9">
    <source>
        <dbReference type="Proteomes" id="UP001597285"/>
    </source>
</evidence>
<comment type="caution">
    <text evidence="8">The sequence shown here is derived from an EMBL/GenBank/DDBJ whole genome shotgun (WGS) entry which is preliminary data.</text>
</comment>
<proteinExistence type="predicted"/>
<dbReference type="Proteomes" id="UP001597285">
    <property type="component" value="Unassembled WGS sequence"/>
</dbReference>
<dbReference type="PANTHER" id="PTHR30294">
    <property type="entry name" value="MEMBRANE COMPONENT OF ABC TRANSPORTER YHHJ-RELATED"/>
    <property type="match status" value="1"/>
</dbReference>
<keyword evidence="2" id="KW-1003">Cell membrane</keyword>
<reference evidence="9" key="1">
    <citation type="journal article" date="2019" name="Int. J. Syst. Evol. Microbiol.">
        <title>The Global Catalogue of Microorganisms (GCM) 10K type strain sequencing project: providing services to taxonomists for standard genome sequencing and annotation.</title>
        <authorList>
            <consortium name="The Broad Institute Genomics Platform"/>
            <consortium name="The Broad Institute Genome Sequencing Center for Infectious Disease"/>
            <person name="Wu L."/>
            <person name="Ma J."/>
        </authorList>
    </citation>
    <scope>NUCLEOTIDE SEQUENCE [LARGE SCALE GENOMIC DNA]</scope>
    <source>
        <strain evidence="9">KCTC 42143</strain>
    </source>
</reference>
<sequence length="419" mass="46072">MNKFKVIVGEVYKKNVKSVGFISMVLSPIVILAIVGLVIYFVGSSFSESPKIALLTDDQEIKTILENEPEEFEIDKKITTKEAAEKAIREDTLDGYLEVTIENNTINGRYVHTSSNQSLDTATLESLLSGIQLNRTALELGLSQEEVMQLMSPAQLEDQVVRVEGDVISDQNNTDTSIKMWSAYVVGIAVFIFIINYASIIAQEIASEKGTRIMEIILSSVSSSVHFFGKLVGILLVCLTQVIIYAIVGVVAYQVGKSFDIVQELLKGIDIGVLLQGLLGYSVIYFVLGIILYAAIAAFLGSLVSKIEDVNKAVTPLIFLSMIGFYGGMFAFASPTQMIVKIGSYIPFFTPMIMPFRVASETVSTGGNWIAIGLMVVFTVLCTYLSLMLYRSNVLVYSDAGMFKTMKASWKIMRSEKNV</sequence>
<keyword evidence="4 6" id="KW-1133">Transmembrane helix</keyword>
<feature type="transmembrane region" description="Helical" evidence="6">
    <location>
        <begin position="21"/>
        <end position="42"/>
    </location>
</feature>
<gene>
    <name evidence="8" type="ORF">ACFSBK_09900</name>
</gene>
<dbReference type="InterPro" id="IPR051449">
    <property type="entry name" value="ABC-2_transporter_component"/>
</dbReference>
<keyword evidence="3 6" id="KW-0812">Transmembrane</keyword>
<evidence type="ECO:0000256" key="6">
    <source>
        <dbReference type="SAM" id="Phobius"/>
    </source>
</evidence>
<accession>A0ABW4NQ93</accession>
<protein>
    <submittedName>
        <fullName evidence="8">ABC transporter permease</fullName>
    </submittedName>
</protein>
<keyword evidence="5 6" id="KW-0472">Membrane</keyword>
<dbReference type="PANTHER" id="PTHR30294:SF29">
    <property type="entry name" value="MULTIDRUG ABC TRANSPORTER PERMEASE YBHS-RELATED"/>
    <property type="match status" value="1"/>
</dbReference>
<evidence type="ECO:0000256" key="1">
    <source>
        <dbReference type="ARBA" id="ARBA00004651"/>
    </source>
</evidence>
<feature type="transmembrane region" description="Helical" evidence="6">
    <location>
        <begin position="313"/>
        <end position="332"/>
    </location>
</feature>
<feature type="transmembrane region" description="Helical" evidence="6">
    <location>
        <begin position="273"/>
        <end position="301"/>
    </location>
</feature>
<feature type="transmembrane region" description="Helical" evidence="6">
    <location>
        <begin position="368"/>
        <end position="390"/>
    </location>
</feature>
<evidence type="ECO:0000259" key="7">
    <source>
        <dbReference type="Pfam" id="PF12698"/>
    </source>
</evidence>
<organism evidence="8 9">
    <name type="scientific">Carnobacterium antarcticum</name>
    <dbReference type="NCBI Taxonomy" id="2126436"/>
    <lineage>
        <taxon>Bacteria</taxon>
        <taxon>Bacillati</taxon>
        <taxon>Bacillota</taxon>
        <taxon>Bacilli</taxon>
        <taxon>Lactobacillales</taxon>
        <taxon>Carnobacteriaceae</taxon>
        <taxon>Carnobacterium</taxon>
    </lineage>
</organism>
<dbReference type="InterPro" id="IPR013525">
    <property type="entry name" value="ABC2_TM"/>
</dbReference>
<dbReference type="EMBL" id="JBHUFF010000018">
    <property type="protein sequence ID" value="MFD1800155.1"/>
    <property type="molecule type" value="Genomic_DNA"/>
</dbReference>
<dbReference type="Pfam" id="PF12698">
    <property type="entry name" value="ABC2_membrane_3"/>
    <property type="match status" value="1"/>
</dbReference>
<feature type="domain" description="ABC-2 type transporter transmembrane" evidence="7">
    <location>
        <begin position="21"/>
        <end position="387"/>
    </location>
</feature>
<evidence type="ECO:0000256" key="4">
    <source>
        <dbReference type="ARBA" id="ARBA00022989"/>
    </source>
</evidence>
<comment type="subcellular location">
    <subcellularLocation>
        <location evidence="1">Cell membrane</location>
        <topology evidence="1">Multi-pass membrane protein</topology>
    </subcellularLocation>
</comment>
<evidence type="ECO:0000313" key="8">
    <source>
        <dbReference type="EMBL" id="MFD1800155.1"/>
    </source>
</evidence>
<evidence type="ECO:0000256" key="3">
    <source>
        <dbReference type="ARBA" id="ARBA00022692"/>
    </source>
</evidence>
<feature type="transmembrane region" description="Helical" evidence="6">
    <location>
        <begin position="181"/>
        <end position="206"/>
    </location>
</feature>
<feature type="transmembrane region" description="Helical" evidence="6">
    <location>
        <begin position="227"/>
        <end position="253"/>
    </location>
</feature>